<evidence type="ECO:0000313" key="3">
    <source>
        <dbReference type="Proteomes" id="UP001589532"/>
    </source>
</evidence>
<evidence type="ECO:0008006" key="4">
    <source>
        <dbReference type="Google" id="ProtNLM"/>
    </source>
</evidence>
<accession>A0ABV5RXG7</accession>
<gene>
    <name evidence="2" type="ORF">ACFFSA_08150</name>
</gene>
<feature type="signal peptide" evidence="1">
    <location>
        <begin position="1"/>
        <end position="17"/>
    </location>
</feature>
<sequence>MTVTAVGLLLSAGPAIADDDWAGPDPALCGGSAEAMRGIDVFFMPEGVFLVPQRVATSCADTNDPHTAHSTN</sequence>
<comment type="caution">
    <text evidence="2">The sequence shown here is derived from an EMBL/GenBank/DDBJ whole genome shotgun (WGS) entry which is preliminary data.</text>
</comment>
<keyword evidence="1" id="KW-0732">Signal</keyword>
<protein>
    <recommendedName>
        <fullName evidence="4">Secreted protein</fullName>
    </recommendedName>
</protein>
<feature type="chain" id="PRO_5045887236" description="Secreted protein" evidence="1">
    <location>
        <begin position="18"/>
        <end position="72"/>
    </location>
</feature>
<name>A0ABV5RXG7_9ACTN</name>
<evidence type="ECO:0000313" key="2">
    <source>
        <dbReference type="EMBL" id="MFB9623051.1"/>
    </source>
</evidence>
<reference evidence="2 3" key="1">
    <citation type="submission" date="2024-09" db="EMBL/GenBank/DDBJ databases">
        <authorList>
            <person name="Sun Q."/>
            <person name="Mori K."/>
        </authorList>
    </citation>
    <scope>NUCLEOTIDE SEQUENCE [LARGE SCALE GENOMIC DNA]</scope>
    <source>
        <strain evidence="2 3">JCM 3143</strain>
    </source>
</reference>
<keyword evidence="3" id="KW-1185">Reference proteome</keyword>
<dbReference type="EMBL" id="JBHMBW010000004">
    <property type="protein sequence ID" value="MFB9623051.1"/>
    <property type="molecule type" value="Genomic_DNA"/>
</dbReference>
<dbReference type="RefSeq" id="WP_345002414.1">
    <property type="nucleotide sequence ID" value="NZ_BAAAXV010000011.1"/>
</dbReference>
<dbReference type="Proteomes" id="UP001589532">
    <property type="component" value="Unassembled WGS sequence"/>
</dbReference>
<proteinExistence type="predicted"/>
<organism evidence="2 3">
    <name type="scientific">Nonomuraea helvata</name>
    <dbReference type="NCBI Taxonomy" id="37484"/>
    <lineage>
        <taxon>Bacteria</taxon>
        <taxon>Bacillati</taxon>
        <taxon>Actinomycetota</taxon>
        <taxon>Actinomycetes</taxon>
        <taxon>Streptosporangiales</taxon>
        <taxon>Streptosporangiaceae</taxon>
        <taxon>Nonomuraea</taxon>
    </lineage>
</organism>
<evidence type="ECO:0000256" key="1">
    <source>
        <dbReference type="SAM" id="SignalP"/>
    </source>
</evidence>